<gene>
    <name evidence="2" type="ORF">AK812_SmicGene16505</name>
</gene>
<sequence length="547" mass="59479">MHSYSRSWCATGSLVSTPRRERQDELADVRWQLLCSAPAKGAMSISWLMGYALLVCLQFAVDTTRRVGAPHHVPVALLLPGPQLRWFARCSVASSAACSLGALPPYMPLRPKLRPFGGPPSRLCHLRCPSRALPLEHALARICREAGARVGRNVRVADMNIDVPVSDARRIEVACSGTELSPRPLKRDGSPQPAADAQPGVSLDTHIRRSSTPAAAALSSSAWKQAHSGRQLQAMRGRSSRVKGDTMMPCQGELGPLPKEEREWEPQITQQKTRAKRPAWDRQTDGPTGGGKGVLGCDSEKSGTTRNPGGDRGRSGGGWGSIIRDSIAGSSGGDTGVSSVRLVTANRSGRDKGDVLTKCALPPSVCKETPGLQQWPGLQYLHILLAVATVVGKPVHLDALAYAGQEELPEEEEEEDPYPPGPSPNINHPHYRPPDMEVVPGLTDRRFVGVMYLWFEDKGFGFIECPDITKKFGQDALEEDESKSLLKAGAGGSAKVVKLDEPISLYWFLHRTQRKNFKRGQYVAVPGPQATELRKAEKPKPDEKTET</sequence>
<reference evidence="2 3" key="1">
    <citation type="submission" date="2016-02" db="EMBL/GenBank/DDBJ databases">
        <title>Genome analysis of coral dinoflagellate symbionts highlights evolutionary adaptations to a symbiotic lifestyle.</title>
        <authorList>
            <person name="Aranda M."/>
            <person name="Li Y."/>
            <person name="Liew Y.J."/>
            <person name="Baumgarten S."/>
            <person name="Simakov O."/>
            <person name="Wilson M."/>
            <person name="Piel J."/>
            <person name="Ashoor H."/>
            <person name="Bougouffa S."/>
            <person name="Bajic V.B."/>
            <person name="Ryu T."/>
            <person name="Ravasi T."/>
            <person name="Bayer T."/>
            <person name="Micklem G."/>
            <person name="Kim H."/>
            <person name="Bhak J."/>
            <person name="Lajeunesse T.C."/>
            <person name="Voolstra C.R."/>
        </authorList>
    </citation>
    <scope>NUCLEOTIDE SEQUENCE [LARGE SCALE GENOMIC DNA]</scope>
    <source>
        <strain evidence="2 3">CCMP2467</strain>
    </source>
</reference>
<dbReference type="EMBL" id="LSRX01000315">
    <property type="protein sequence ID" value="OLQ00805.1"/>
    <property type="molecule type" value="Genomic_DNA"/>
</dbReference>
<dbReference type="Proteomes" id="UP000186817">
    <property type="component" value="Unassembled WGS sequence"/>
</dbReference>
<proteinExistence type="predicted"/>
<feature type="compositionally biased region" description="Low complexity" evidence="1">
    <location>
        <begin position="210"/>
        <end position="222"/>
    </location>
</feature>
<feature type="region of interest" description="Disordered" evidence="1">
    <location>
        <begin position="520"/>
        <end position="547"/>
    </location>
</feature>
<evidence type="ECO:0008006" key="4">
    <source>
        <dbReference type="Google" id="ProtNLM"/>
    </source>
</evidence>
<protein>
    <recommendedName>
        <fullName evidence="4">CSD domain-containing protein</fullName>
    </recommendedName>
</protein>
<organism evidence="2 3">
    <name type="scientific">Symbiodinium microadriaticum</name>
    <name type="common">Dinoflagellate</name>
    <name type="synonym">Zooxanthella microadriatica</name>
    <dbReference type="NCBI Taxonomy" id="2951"/>
    <lineage>
        <taxon>Eukaryota</taxon>
        <taxon>Sar</taxon>
        <taxon>Alveolata</taxon>
        <taxon>Dinophyceae</taxon>
        <taxon>Suessiales</taxon>
        <taxon>Symbiodiniaceae</taxon>
        <taxon>Symbiodinium</taxon>
    </lineage>
</organism>
<dbReference type="OrthoDB" id="444711at2759"/>
<evidence type="ECO:0000313" key="2">
    <source>
        <dbReference type="EMBL" id="OLQ00805.1"/>
    </source>
</evidence>
<feature type="compositionally biased region" description="Basic and acidic residues" evidence="1">
    <location>
        <begin position="532"/>
        <end position="547"/>
    </location>
</feature>
<keyword evidence="3" id="KW-1185">Reference proteome</keyword>
<feature type="compositionally biased region" description="Basic and acidic residues" evidence="1">
    <location>
        <begin position="298"/>
        <end position="314"/>
    </location>
</feature>
<dbReference type="AlphaFoldDB" id="A0A1Q9E058"/>
<feature type="compositionally biased region" description="Acidic residues" evidence="1">
    <location>
        <begin position="407"/>
        <end position="417"/>
    </location>
</feature>
<feature type="region of interest" description="Disordered" evidence="1">
    <location>
        <begin position="406"/>
        <end position="431"/>
    </location>
</feature>
<evidence type="ECO:0000313" key="3">
    <source>
        <dbReference type="Proteomes" id="UP000186817"/>
    </source>
</evidence>
<evidence type="ECO:0000256" key="1">
    <source>
        <dbReference type="SAM" id="MobiDB-lite"/>
    </source>
</evidence>
<feature type="region of interest" description="Disordered" evidence="1">
    <location>
        <begin position="179"/>
        <end position="337"/>
    </location>
</feature>
<name>A0A1Q9E058_SYMMI</name>
<comment type="caution">
    <text evidence="2">The sequence shown here is derived from an EMBL/GenBank/DDBJ whole genome shotgun (WGS) entry which is preliminary data.</text>
</comment>
<accession>A0A1Q9E058</accession>